<proteinExistence type="predicted"/>
<comment type="caution">
    <text evidence="1">The sequence shown here is derived from an EMBL/GenBank/DDBJ whole genome shotgun (WGS) entry which is preliminary data.</text>
</comment>
<protein>
    <submittedName>
        <fullName evidence="1">Uncharacterized protein</fullName>
    </submittedName>
</protein>
<organism evidence="1 2">
    <name type="scientific">Dictyobacter kobayashii</name>
    <dbReference type="NCBI Taxonomy" id="2014872"/>
    <lineage>
        <taxon>Bacteria</taxon>
        <taxon>Bacillati</taxon>
        <taxon>Chloroflexota</taxon>
        <taxon>Ktedonobacteria</taxon>
        <taxon>Ktedonobacterales</taxon>
        <taxon>Dictyobacteraceae</taxon>
        <taxon>Dictyobacter</taxon>
    </lineage>
</organism>
<dbReference type="Proteomes" id="UP000287188">
    <property type="component" value="Unassembled WGS sequence"/>
</dbReference>
<dbReference type="EMBL" id="BIFS01000002">
    <property type="protein sequence ID" value="GCE21988.1"/>
    <property type="molecule type" value="Genomic_DNA"/>
</dbReference>
<dbReference type="AlphaFoldDB" id="A0A402ASA0"/>
<evidence type="ECO:0000313" key="2">
    <source>
        <dbReference type="Proteomes" id="UP000287188"/>
    </source>
</evidence>
<evidence type="ECO:0000313" key="1">
    <source>
        <dbReference type="EMBL" id="GCE21988.1"/>
    </source>
</evidence>
<gene>
    <name evidence="1" type="ORF">KDK_57880</name>
</gene>
<name>A0A402ASA0_9CHLR</name>
<accession>A0A402ASA0</accession>
<reference evidence="2" key="1">
    <citation type="submission" date="2018-12" db="EMBL/GenBank/DDBJ databases">
        <title>Tengunoibacter tsumagoiensis gen. nov., sp. nov., Dictyobacter kobayashii sp. nov., D. alpinus sp. nov., and D. joshuensis sp. nov. and description of Dictyobacteraceae fam. nov. within the order Ktedonobacterales isolated from Tengu-no-mugimeshi.</title>
        <authorList>
            <person name="Wang C.M."/>
            <person name="Zheng Y."/>
            <person name="Sakai Y."/>
            <person name="Toyoda A."/>
            <person name="Minakuchi Y."/>
            <person name="Abe K."/>
            <person name="Yokota A."/>
            <person name="Yabe S."/>
        </authorList>
    </citation>
    <scope>NUCLEOTIDE SEQUENCE [LARGE SCALE GENOMIC DNA]</scope>
    <source>
        <strain evidence="2">Uno11</strain>
    </source>
</reference>
<sequence>MQKLSFIYAQEGERVHYDASSAWERSGAIADSILTHSKAGRSSTLTEPAHLVPLPLSVHSFISSIDQITPQGGRHSQFHVYLV</sequence>
<keyword evidence="2" id="KW-1185">Reference proteome</keyword>